<dbReference type="EMBL" id="LCJW01000020">
    <property type="protein sequence ID" value="KKT85881.1"/>
    <property type="molecule type" value="Genomic_DNA"/>
</dbReference>
<dbReference type="InterPro" id="IPR001387">
    <property type="entry name" value="Cro/C1-type_HTH"/>
</dbReference>
<sequence>MKTVGQIISQARQKRGLSIDQLSGLTKIDSRYISALEQDRYQLLPSETFAKGFIRNLCQRLDLNPNELIAIFRRDFRHPEQPPVSKHRSRLFLPDNATQFLPFMVGGVVFLVYLIFQFRAIVIPPKLSISNPENNAVLVSPVEIEGNTAIDATIFINEDIKIKPDASGHFIARLNFPQGEIAIQIKSVNRFSRSVTKNLSVTIISK</sequence>
<dbReference type="Proteomes" id="UP000034797">
    <property type="component" value="Unassembled WGS sequence"/>
</dbReference>
<dbReference type="SMART" id="SM00530">
    <property type="entry name" value="HTH_XRE"/>
    <property type="match status" value="1"/>
</dbReference>
<reference evidence="3 4" key="1">
    <citation type="journal article" date="2015" name="Nature">
        <title>rRNA introns, odd ribosomes, and small enigmatic genomes across a large radiation of phyla.</title>
        <authorList>
            <person name="Brown C.T."/>
            <person name="Hug L.A."/>
            <person name="Thomas B.C."/>
            <person name="Sharon I."/>
            <person name="Castelle C.J."/>
            <person name="Singh A."/>
            <person name="Wilkins M.J."/>
            <person name="Williams K.H."/>
            <person name="Banfield J.F."/>
        </authorList>
    </citation>
    <scope>NUCLEOTIDE SEQUENCE [LARGE SCALE GENOMIC DNA]</scope>
</reference>
<name>A0A0G1KQE1_9BACT</name>
<comment type="caution">
    <text evidence="3">The sequence shown here is derived from an EMBL/GenBank/DDBJ whole genome shotgun (WGS) entry which is preliminary data.</text>
</comment>
<accession>A0A0G1KQE1</accession>
<keyword evidence="1" id="KW-0472">Membrane</keyword>
<proteinExistence type="predicted"/>
<gene>
    <name evidence="3" type="ORF">UW84_C0020G0017</name>
</gene>
<dbReference type="PANTHER" id="PTHR34475:SF1">
    <property type="entry name" value="CYTOSKELETON PROTEIN RODZ"/>
    <property type="match status" value="1"/>
</dbReference>
<dbReference type="InterPro" id="IPR050400">
    <property type="entry name" value="Bact_Cytoskel_RodZ"/>
</dbReference>
<dbReference type="InterPro" id="IPR013783">
    <property type="entry name" value="Ig-like_fold"/>
</dbReference>
<dbReference type="PANTHER" id="PTHR34475">
    <property type="match status" value="1"/>
</dbReference>
<evidence type="ECO:0000256" key="1">
    <source>
        <dbReference type="SAM" id="Phobius"/>
    </source>
</evidence>
<feature type="domain" description="HTH cro/C1-type" evidence="2">
    <location>
        <begin position="8"/>
        <end position="68"/>
    </location>
</feature>
<dbReference type="CDD" id="cd00093">
    <property type="entry name" value="HTH_XRE"/>
    <property type="match status" value="1"/>
</dbReference>
<evidence type="ECO:0000313" key="4">
    <source>
        <dbReference type="Proteomes" id="UP000034797"/>
    </source>
</evidence>
<organism evidence="3 4">
    <name type="scientific">Candidatus Collierbacteria bacterium GW2011_GWA2_44_99</name>
    <dbReference type="NCBI Taxonomy" id="1618380"/>
    <lineage>
        <taxon>Bacteria</taxon>
        <taxon>Candidatus Collieribacteriota</taxon>
    </lineage>
</organism>
<feature type="transmembrane region" description="Helical" evidence="1">
    <location>
        <begin position="97"/>
        <end position="116"/>
    </location>
</feature>
<evidence type="ECO:0000313" key="3">
    <source>
        <dbReference type="EMBL" id="KKT85881.1"/>
    </source>
</evidence>
<keyword evidence="1" id="KW-0812">Transmembrane</keyword>
<evidence type="ECO:0000259" key="2">
    <source>
        <dbReference type="PROSITE" id="PS50943"/>
    </source>
</evidence>
<dbReference type="Pfam" id="PF13413">
    <property type="entry name" value="HTH_25"/>
    <property type="match status" value="1"/>
</dbReference>
<dbReference type="AlphaFoldDB" id="A0A0G1KQE1"/>
<dbReference type="GO" id="GO:0003677">
    <property type="term" value="F:DNA binding"/>
    <property type="evidence" value="ECO:0007669"/>
    <property type="project" value="InterPro"/>
</dbReference>
<dbReference type="Gene3D" id="2.60.40.10">
    <property type="entry name" value="Immunoglobulins"/>
    <property type="match status" value="1"/>
</dbReference>
<dbReference type="SUPFAM" id="SSF47413">
    <property type="entry name" value="lambda repressor-like DNA-binding domains"/>
    <property type="match status" value="1"/>
</dbReference>
<keyword evidence="1" id="KW-1133">Transmembrane helix</keyword>
<dbReference type="InterPro" id="IPR010982">
    <property type="entry name" value="Lambda_DNA-bd_dom_sf"/>
</dbReference>
<dbReference type="PROSITE" id="PS50943">
    <property type="entry name" value="HTH_CROC1"/>
    <property type="match status" value="1"/>
</dbReference>
<dbReference type="Gene3D" id="1.10.260.40">
    <property type="entry name" value="lambda repressor-like DNA-binding domains"/>
    <property type="match status" value="1"/>
</dbReference>
<protein>
    <recommendedName>
        <fullName evidence="2">HTH cro/C1-type domain-containing protein</fullName>
    </recommendedName>
</protein>